<dbReference type="EMBL" id="PTPZ01000002">
    <property type="protein sequence ID" value="PPZ91995.1"/>
    <property type="molecule type" value="Genomic_DNA"/>
</dbReference>
<keyword evidence="1" id="KW-1133">Transmembrane helix</keyword>
<dbReference type="InterPro" id="IPR021215">
    <property type="entry name" value="DUF2752"/>
</dbReference>
<accession>A0A2S7I641</accession>
<reference evidence="2 3" key="1">
    <citation type="submission" date="2018-02" db="EMBL/GenBank/DDBJ databases">
        <title>Draft genome sequence of bacterial isolates from marine environment.</title>
        <authorList>
            <person name="Singh S.K."/>
            <person name="Hill R."/>
            <person name="Major S."/>
            <person name="Cai H."/>
            <person name="Li Y."/>
        </authorList>
    </citation>
    <scope>NUCLEOTIDE SEQUENCE [LARGE SCALE GENOMIC DNA]</scope>
    <source>
        <strain evidence="2 3">IMET F</strain>
    </source>
</reference>
<evidence type="ECO:0000256" key="1">
    <source>
        <dbReference type="SAM" id="Phobius"/>
    </source>
</evidence>
<name>A0A2S7I641_9FLAO</name>
<feature type="transmembrane region" description="Helical" evidence="1">
    <location>
        <begin position="101"/>
        <end position="119"/>
    </location>
</feature>
<feature type="transmembrane region" description="Helical" evidence="1">
    <location>
        <begin position="71"/>
        <end position="89"/>
    </location>
</feature>
<protein>
    <submittedName>
        <fullName evidence="2">DUF2752 domain-containing protein</fullName>
    </submittedName>
</protein>
<gene>
    <name evidence="2" type="ORF">C3729_03165</name>
</gene>
<proteinExistence type="predicted"/>
<sequence length="122" mass="14615">MYKGEKKWIFVVIILVIMGYYFFLNPYEQEYFFISCPFYKITGYQCSGCGSQRAFHEILHLNFREAFHQNALVLIAIPYFSLIFFTSFFQEKFAKLRQLLIGKKTILILFFIVILFGIFRNL</sequence>
<evidence type="ECO:0000313" key="3">
    <source>
        <dbReference type="Proteomes" id="UP000238565"/>
    </source>
</evidence>
<feature type="transmembrane region" description="Helical" evidence="1">
    <location>
        <begin position="7"/>
        <end position="24"/>
    </location>
</feature>
<keyword evidence="1" id="KW-0812">Transmembrane</keyword>
<dbReference type="Proteomes" id="UP000238565">
    <property type="component" value="Unassembled WGS sequence"/>
</dbReference>
<evidence type="ECO:0000313" key="2">
    <source>
        <dbReference type="EMBL" id="PPZ91995.1"/>
    </source>
</evidence>
<organism evidence="2 3">
    <name type="scientific">Cloacibacterium normanense</name>
    <dbReference type="NCBI Taxonomy" id="237258"/>
    <lineage>
        <taxon>Bacteria</taxon>
        <taxon>Pseudomonadati</taxon>
        <taxon>Bacteroidota</taxon>
        <taxon>Flavobacteriia</taxon>
        <taxon>Flavobacteriales</taxon>
        <taxon>Weeksellaceae</taxon>
    </lineage>
</organism>
<keyword evidence="1" id="KW-0472">Membrane</keyword>
<dbReference type="Pfam" id="PF10825">
    <property type="entry name" value="DUF2752"/>
    <property type="match status" value="1"/>
</dbReference>
<dbReference type="AlphaFoldDB" id="A0A2S7I641"/>
<comment type="caution">
    <text evidence="2">The sequence shown here is derived from an EMBL/GenBank/DDBJ whole genome shotgun (WGS) entry which is preliminary data.</text>
</comment>